<dbReference type="Proteomes" id="UP000594034">
    <property type="component" value="Chromosome"/>
</dbReference>
<dbReference type="RefSeq" id="WP_193001707.1">
    <property type="nucleotide sequence ID" value="NZ_CP040449.1"/>
</dbReference>
<gene>
    <name evidence="2" type="ORF">FE240_13720</name>
</gene>
<name>A0A5J6WWZ4_9GAMM</name>
<dbReference type="AlphaFoldDB" id="A0A5J6WWZ4"/>
<accession>A0A5J6WWZ4</accession>
<keyword evidence="3" id="KW-1185">Reference proteome</keyword>
<evidence type="ECO:0000313" key="2">
    <source>
        <dbReference type="EMBL" id="QFI55656.1"/>
    </source>
</evidence>
<evidence type="ECO:0000256" key="1">
    <source>
        <dbReference type="SAM" id="MobiDB-lite"/>
    </source>
</evidence>
<protein>
    <submittedName>
        <fullName evidence="2">Uncharacterized protein</fullName>
    </submittedName>
</protein>
<proteinExistence type="predicted"/>
<dbReference type="KEGG" id="asim:FE240_13720"/>
<reference evidence="2 3" key="1">
    <citation type="submission" date="2019-05" db="EMBL/GenBank/DDBJ databases">
        <title>OXA-830, a novel chromosomally encoded expanded-spectrum class D beta-lactamase in Aeromonas simiae.</title>
        <authorList>
            <person name="Zhou W."/>
            <person name="Chen Q."/>
        </authorList>
    </citation>
    <scope>NUCLEOTIDE SEQUENCE [LARGE SCALE GENOMIC DNA]</scope>
    <source>
        <strain evidence="2 3">A6</strain>
    </source>
</reference>
<evidence type="ECO:0000313" key="3">
    <source>
        <dbReference type="Proteomes" id="UP000594034"/>
    </source>
</evidence>
<dbReference type="EMBL" id="CP040449">
    <property type="protein sequence ID" value="QFI55656.1"/>
    <property type="molecule type" value="Genomic_DNA"/>
</dbReference>
<sequence length="108" mass="12423">MTQPTEQLQNRRAHLLREAERRMLVQLHGLMRSTADEINAELEKEELCGETVTVEQLREVIQSHLFERVHKGDLQLARSLLEHYQQSLDSAPVQDEEVAPLPRDAQGS</sequence>
<feature type="region of interest" description="Disordered" evidence="1">
    <location>
        <begin position="88"/>
        <end position="108"/>
    </location>
</feature>
<organism evidence="2 3">
    <name type="scientific">Aeromonas simiae</name>
    <dbReference type="NCBI Taxonomy" id="218936"/>
    <lineage>
        <taxon>Bacteria</taxon>
        <taxon>Pseudomonadati</taxon>
        <taxon>Pseudomonadota</taxon>
        <taxon>Gammaproteobacteria</taxon>
        <taxon>Aeromonadales</taxon>
        <taxon>Aeromonadaceae</taxon>
        <taxon>Aeromonas</taxon>
    </lineage>
</organism>